<feature type="compositionally biased region" description="Low complexity" evidence="1">
    <location>
        <begin position="49"/>
        <end position="67"/>
    </location>
</feature>
<evidence type="ECO:0000313" key="3">
    <source>
        <dbReference type="Proteomes" id="UP001175271"/>
    </source>
</evidence>
<feature type="region of interest" description="Disordered" evidence="1">
    <location>
        <begin position="43"/>
        <end position="67"/>
    </location>
</feature>
<reference evidence="2" key="1">
    <citation type="submission" date="2023-06" db="EMBL/GenBank/DDBJ databases">
        <title>Genomic analysis of the entomopathogenic nematode Steinernema hermaphroditum.</title>
        <authorList>
            <person name="Schwarz E.M."/>
            <person name="Heppert J.K."/>
            <person name="Baniya A."/>
            <person name="Schwartz H.T."/>
            <person name="Tan C.-H."/>
            <person name="Antoshechkin I."/>
            <person name="Sternberg P.W."/>
            <person name="Goodrich-Blair H."/>
            <person name="Dillman A.R."/>
        </authorList>
    </citation>
    <scope>NUCLEOTIDE SEQUENCE</scope>
    <source>
        <strain evidence="2">PS9179</strain>
        <tissue evidence="2">Whole animal</tissue>
    </source>
</reference>
<proteinExistence type="predicted"/>
<accession>A0AA39IF69</accession>
<gene>
    <name evidence="2" type="ORF">QR680_008062</name>
</gene>
<dbReference type="EMBL" id="JAUCMV010000001">
    <property type="protein sequence ID" value="KAK0423277.1"/>
    <property type="molecule type" value="Genomic_DNA"/>
</dbReference>
<comment type="caution">
    <text evidence="2">The sequence shown here is derived from an EMBL/GenBank/DDBJ whole genome shotgun (WGS) entry which is preliminary data.</text>
</comment>
<name>A0AA39IF69_9BILA</name>
<protein>
    <submittedName>
        <fullName evidence="2">Uncharacterized protein</fullName>
    </submittedName>
</protein>
<evidence type="ECO:0000256" key="1">
    <source>
        <dbReference type="SAM" id="MobiDB-lite"/>
    </source>
</evidence>
<organism evidence="2 3">
    <name type="scientific">Steinernema hermaphroditum</name>
    <dbReference type="NCBI Taxonomy" id="289476"/>
    <lineage>
        <taxon>Eukaryota</taxon>
        <taxon>Metazoa</taxon>
        <taxon>Ecdysozoa</taxon>
        <taxon>Nematoda</taxon>
        <taxon>Chromadorea</taxon>
        <taxon>Rhabditida</taxon>
        <taxon>Tylenchina</taxon>
        <taxon>Panagrolaimomorpha</taxon>
        <taxon>Strongyloidoidea</taxon>
        <taxon>Steinernematidae</taxon>
        <taxon>Steinernema</taxon>
    </lineage>
</organism>
<sequence length="67" mass="7482">MDRLFVDAPTLHLLLDGDFLDFNNNVLDANNNDDLEELHDFNNNEDAVDGNNNNDLLDINNNGPIGV</sequence>
<keyword evidence="3" id="KW-1185">Reference proteome</keyword>
<dbReference type="Proteomes" id="UP001175271">
    <property type="component" value="Unassembled WGS sequence"/>
</dbReference>
<dbReference type="AlphaFoldDB" id="A0AA39IF69"/>
<evidence type="ECO:0000313" key="2">
    <source>
        <dbReference type="EMBL" id="KAK0423277.1"/>
    </source>
</evidence>